<evidence type="ECO:0000256" key="2">
    <source>
        <dbReference type="ARBA" id="ARBA00022971"/>
    </source>
</evidence>
<name>A0AA44A4X1_ECOLX</name>
<dbReference type="Proteomes" id="UP000460351">
    <property type="component" value="Unassembled WGS sequence"/>
</dbReference>
<dbReference type="EMBL" id="SQQU01000192">
    <property type="protein sequence ID" value="MQS33711.1"/>
    <property type="molecule type" value="Genomic_DNA"/>
</dbReference>
<dbReference type="NCBIfam" id="NF041496">
    <property type="entry name" value="MobQ"/>
    <property type="match status" value="1"/>
</dbReference>
<comment type="similarity">
    <text evidence="1">Belongs to the MobA/MobL family.</text>
</comment>
<dbReference type="InterPro" id="IPR005053">
    <property type="entry name" value="MobA_MobL"/>
</dbReference>
<dbReference type="Pfam" id="PF03389">
    <property type="entry name" value="MobA_MobL"/>
    <property type="match status" value="1"/>
</dbReference>
<reference evidence="4 5" key="1">
    <citation type="journal article" date="2019" name="Microorganisms">
        <title>Characteristics of Carbapenem-Resistant and Colistin-Resistant Escherichia coli Co-Producing NDM-1 and MCR-1 from Pig Farms in China.</title>
        <authorList>
            <person name="Peng Z."/>
            <person name="Li X."/>
            <person name="Hu Z."/>
            <person name="Li Z."/>
            <person name="Lv Y."/>
            <person name="Lei M."/>
            <person name="Wu B."/>
            <person name="Chen H."/>
            <person name="Wang X."/>
        </authorList>
    </citation>
    <scope>NUCLEOTIDE SEQUENCE [LARGE SCALE GENOMIC DNA]</scope>
    <source>
        <strain evidence="4 5">RXD010</strain>
    </source>
</reference>
<accession>A0AA44A4X1</accession>
<organism evidence="4 5">
    <name type="scientific">Escherichia coli</name>
    <dbReference type="NCBI Taxonomy" id="562"/>
    <lineage>
        <taxon>Bacteria</taxon>
        <taxon>Pseudomonadati</taxon>
        <taxon>Pseudomonadota</taxon>
        <taxon>Gammaproteobacteria</taxon>
        <taxon>Enterobacterales</taxon>
        <taxon>Enterobacteriaceae</taxon>
        <taxon>Escherichia</taxon>
    </lineage>
</organism>
<proteinExistence type="inferred from homology"/>
<feature type="domain" description="MobA/MobL protein" evidence="3">
    <location>
        <begin position="18"/>
        <end position="213"/>
    </location>
</feature>
<dbReference type="AlphaFoldDB" id="A0AA44A4X1"/>
<evidence type="ECO:0000313" key="5">
    <source>
        <dbReference type="Proteomes" id="UP000460351"/>
    </source>
</evidence>
<protein>
    <submittedName>
        <fullName evidence="4">Conjugal transfer protein</fullName>
    </submittedName>
</protein>
<feature type="non-terminal residue" evidence="4">
    <location>
        <position position="247"/>
    </location>
</feature>
<evidence type="ECO:0000259" key="3">
    <source>
        <dbReference type="Pfam" id="PF03389"/>
    </source>
</evidence>
<evidence type="ECO:0000313" key="4">
    <source>
        <dbReference type="EMBL" id="MQS33711.1"/>
    </source>
</evidence>
<dbReference type="RefSeq" id="WP_181063773.1">
    <property type="nucleotide sequence ID" value="NZ_SQQU01000192.1"/>
</dbReference>
<sequence length="247" mass="27719">MAIYHLSMKIISRSNGYSAVASAAYRSGSLMLDERTGLTHDYTRKSGVAEAVILTPATAPAWCTNRAELWNAVEKAERRKNSQLAREIELAIPRELPQDAARETVLAFVRENFVSQGMIADVAFHHMDKTNPHAHIMLTTRAVGPAGFGGKVRDWNDRTHAETWRASWADHANRALANADYQEEIDHRSYERQGLEKTPGIHLGKSACAMETRGIETERGEQNRLINRLNLEIQISRTELRNSGLTE</sequence>
<evidence type="ECO:0000256" key="1">
    <source>
        <dbReference type="ARBA" id="ARBA00010873"/>
    </source>
</evidence>
<dbReference type="Gene3D" id="3.30.930.30">
    <property type="match status" value="1"/>
</dbReference>
<keyword evidence="2" id="KW-0184">Conjugation</keyword>
<gene>
    <name evidence="4" type="ORF">E4K51_27360</name>
</gene>
<comment type="caution">
    <text evidence="4">The sequence shown here is derived from an EMBL/GenBank/DDBJ whole genome shotgun (WGS) entry which is preliminary data.</text>
</comment>